<dbReference type="CDD" id="cd02440">
    <property type="entry name" value="AdoMet_MTases"/>
    <property type="match status" value="1"/>
</dbReference>
<dbReference type="Pfam" id="PF13649">
    <property type="entry name" value="Methyltransf_25"/>
    <property type="match status" value="1"/>
</dbReference>
<organism evidence="3 4">
    <name type="scientific">Halopolyspora algeriensis</name>
    <dbReference type="NCBI Taxonomy" id="1500506"/>
    <lineage>
        <taxon>Bacteria</taxon>
        <taxon>Bacillati</taxon>
        <taxon>Actinomycetota</taxon>
        <taxon>Actinomycetes</taxon>
        <taxon>Actinomycetes incertae sedis</taxon>
        <taxon>Halopolyspora</taxon>
    </lineage>
</organism>
<dbReference type="GO" id="GO:0032259">
    <property type="term" value="P:methylation"/>
    <property type="evidence" value="ECO:0007669"/>
    <property type="project" value="UniProtKB-KW"/>
</dbReference>
<dbReference type="InterPro" id="IPR029063">
    <property type="entry name" value="SAM-dependent_MTases_sf"/>
</dbReference>
<dbReference type="SUPFAM" id="SSF53335">
    <property type="entry name" value="S-adenosyl-L-methionine-dependent methyltransferases"/>
    <property type="match status" value="1"/>
</dbReference>
<dbReference type="PANTHER" id="PTHR43861">
    <property type="entry name" value="TRANS-ACONITATE 2-METHYLTRANSFERASE-RELATED"/>
    <property type="match status" value="1"/>
</dbReference>
<reference evidence="3 4" key="1">
    <citation type="submission" date="2018-07" db="EMBL/GenBank/DDBJ databases">
        <title>Genomic Encyclopedia of Type Strains, Phase III (KMG-III): the genomes of soil and plant-associated and newly described type strains.</title>
        <authorList>
            <person name="Whitman W."/>
        </authorList>
    </citation>
    <scope>NUCLEOTIDE SEQUENCE [LARGE SCALE GENOMIC DNA]</scope>
    <source>
        <strain evidence="3 4">CECT 8575</strain>
    </source>
</reference>
<name>A0A368VRC8_9ACTN</name>
<evidence type="ECO:0000313" key="4">
    <source>
        <dbReference type="Proteomes" id="UP000253495"/>
    </source>
</evidence>
<dbReference type="GO" id="GO:0008168">
    <property type="term" value="F:methyltransferase activity"/>
    <property type="evidence" value="ECO:0007669"/>
    <property type="project" value="UniProtKB-KW"/>
</dbReference>
<evidence type="ECO:0000256" key="1">
    <source>
        <dbReference type="ARBA" id="ARBA00022679"/>
    </source>
</evidence>
<feature type="domain" description="Methyltransferase" evidence="2">
    <location>
        <begin position="38"/>
        <end position="132"/>
    </location>
</feature>
<protein>
    <submittedName>
        <fullName evidence="3">Methyltransferase family protein</fullName>
    </submittedName>
</protein>
<comment type="caution">
    <text evidence="3">The sequence shown here is derived from an EMBL/GenBank/DDBJ whole genome shotgun (WGS) entry which is preliminary data.</text>
</comment>
<keyword evidence="3" id="KW-0489">Methyltransferase</keyword>
<keyword evidence="1 3" id="KW-0808">Transferase</keyword>
<dbReference type="Gene3D" id="3.40.50.150">
    <property type="entry name" value="Vaccinia Virus protein VP39"/>
    <property type="match status" value="1"/>
</dbReference>
<dbReference type="InterPro" id="IPR041698">
    <property type="entry name" value="Methyltransf_25"/>
</dbReference>
<dbReference type="Proteomes" id="UP000253495">
    <property type="component" value="Unassembled WGS sequence"/>
</dbReference>
<dbReference type="PANTHER" id="PTHR43861:SF3">
    <property type="entry name" value="PUTATIVE (AFU_ORTHOLOGUE AFUA_2G14390)-RELATED"/>
    <property type="match status" value="1"/>
</dbReference>
<dbReference type="RefSeq" id="WP_114452547.1">
    <property type="nucleotide sequence ID" value="NZ_QPJC01000004.1"/>
</dbReference>
<dbReference type="OrthoDB" id="9786503at2"/>
<dbReference type="AlphaFoldDB" id="A0A368VRC8"/>
<sequence>MDAHDWDERYRETALLWTAGPNRWVEQHTAELPPGRALDLAAGEGRNALWLAERGWQVTAVDFSAVGMDKARELAESRGGEAAGRVRWVVEDVLSHTPGGQYDLVLVVYLHLPAEQRRTALQRAASALAPGGTLLVVGHHSDNLTHGVGGPPDPAVLYDEHDVLADLSSWTELTTETAEKRERAVADQPRPALDVVVEFRRAAS</sequence>
<evidence type="ECO:0000313" key="3">
    <source>
        <dbReference type="EMBL" id="RCW44470.1"/>
    </source>
</evidence>
<proteinExistence type="predicted"/>
<evidence type="ECO:0000259" key="2">
    <source>
        <dbReference type="Pfam" id="PF13649"/>
    </source>
</evidence>
<accession>A0A368VRC8</accession>
<dbReference type="EMBL" id="QPJC01000004">
    <property type="protein sequence ID" value="RCW44470.1"/>
    <property type="molecule type" value="Genomic_DNA"/>
</dbReference>
<gene>
    <name evidence="3" type="ORF">DFQ14_10459</name>
</gene>
<keyword evidence="4" id="KW-1185">Reference proteome</keyword>